<reference evidence="2" key="1">
    <citation type="submission" date="2023-03" db="EMBL/GenBank/DDBJ databases">
        <authorList>
            <person name="Julca I."/>
        </authorList>
    </citation>
    <scope>NUCLEOTIDE SEQUENCE</scope>
</reference>
<gene>
    <name evidence="2" type="ORF">OLC1_LOCUS13363</name>
</gene>
<keyword evidence="3" id="KW-1185">Reference proteome</keyword>
<protein>
    <submittedName>
        <fullName evidence="2">OLC1v1003101C1</fullName>
    </submittedName>
</protein>
<evidence type="ECO:0000313" key="2">
    <source>
        <dbReference type="EMBL" id="CAI9104433.1"/>
    </source>
</evidence>
<name>A0AAV1DA26_OLDCO</name>
<sequence>MAAAIGTPLKIDQPTLMRTRSSVARYYWPQQRHNVGRVKKSVPQQVAKSGSEAMNEVMDHVAPRKTPHHHNATSAKRQPPVCKPISKPIEAEKAIQHKANSTSGLTTVGKLATPTLVSERSPLIQLSTPSPTKLSQQQISSLLDQSLAEFLIPFEDLMQGIEVQNEAQTPEGKVAEKNEPQITDSRQRAFLPCTETENSLVLEEPPCNLRNTVNTSLIADDAQLAYVSANESDHTNEENQATTILAAVPRILPQYYEKNVNTEQYWRDQSPKSVTVRFSKGTKETRREEFMDIVRDDWNKPIDCYGMFGLSVKLRRLKQRLREWNKLVFSDVFENLRTAEEKVTRLEEQHDRTQDPNDRITLKEA</sequence>
<evidence type="ECO:0000313" key="3">
    <source>
        <dbReference type="Proteomes" id="UP001161247"/>
    </source>
</evidence>
<proteinExistence type="predicted"/>
<dbReference type="AlphaFoldDB" id="A0AAV1DA26"/>
<feature type="region of interest" description="Disordered" evidence="1">
    <location>
        <begin position="344"/>
        <end position="365"/>
    </location>
</feature>
<organism evidence="2 3">
    <name type="scientific">Oldenlandia corymbosa var. corymbosa</name>
    <dbReference type="NCBI Taxonomy" id="529605"/>
    <lineage>
        <taxon>Eukaryota</taxon>
        <taxon>Viridiplantae</taxon>
        <taxon>Streptophyta</taxon>
        <taxon>Embryophyta</taxon>
        <taxon>Tracheophyta</taxon>
        <taxon>Spermatophyta</taxon>
        <taxon>Magnoliopsida</taxon>
        <taxon>eudicotyledons</taxon>
        <taxon>Gunneridae</taxon>
        <taxon>Pentapetalae</taxon>
        <taxon>asterids</taxon>
        <taxon>lamiids</taxon>
        <taxon>Gentianales</taxon>
        <taxon>Rubiaceae</taxon>
        <taxon>Rubioideae</taxon>
        <taxon>Spermacoceae</taxon>
        <taxon>Hedyotis-Oldenlandia complex</taxon>
        <taxon>Oldenlandia</taxon>
    </lineage>
</organism>
<dbReference type="EMBL" id="OX459121">
    <property type="protein sequence ID" value="CAI9104433.1"/>
    <property type="molecule type" value="Genomic_DNA"/>
</dbReference>
<accession>A0AAV1DA26</accession>
<dbReference type="Proteomes" id="UP001161247">
    <property type="component" value="Chromosome 4"/>
</dbReference>
<evidence type="ECO:0000256" key="1">
    <source>
        <dbReference type="SAM" id="MobiDB-lite"/>
    </source>
</evidence>